<dbReference type="PANTHER" id="PTHR44899">
    <property type="entry name" value="CAMK FAMILY PROTEIN KINASE"/>
    <property type="match status" value="1"/>
</dbReference>
<protein>
    <recommendedName>
        <fullName evidence="2">non-specific serine/threonine protein kinase</fullName>
        <ecNumber evidence="2">2.7.11.1</ecNumber>
    </recommendedName>
</protein>
<dbReference type="GO" id="GO:0005524">
    <property type="term" value="F:ATP binding"/>
    <property type="evidence" value="ECO:0007669"/>
    <property type="project" value="UniProtKB-KW"/>
</dbReference>
<dbReference type="Pfam" id="PF00069">
    <property type="entry name" value="Pkinase"/>
    <property type="match status" value="1"/>
</dbReference>
<evidence type="ECO:0000256" key="8">
    <source>
        <dbReference type="ARBA" id="ARBA00047899"/>
    </source>
</evidence>
<dbReference type="Proteomes" id="UP000816034">
    <property type="component" value="Unassembled WGS sequence"/>
</dbReference>
<evidence type="ECO:0000256" key="10">
    <source>
        <dbReference type="SAM" id="Coils"/>
    </source>
</evidence>
<dbReference type="PANTHER" id="PTHR44899:SF10">
    <property type="entry name" value="NIMA-RELATED KINASE 2"/>
    <property type="match status" value="1"/>
</dbReference>
<comment type="caution">
    <text evidence="12">The sequence shown here is derived from an EMBL/GenBank/DDBJ whole genome shotgun (WGS) entry which is preliminary data.</text>
</comment>
<evidence type="ECO:0000256" key="4">
    <source>
        <dbReference type="ARBA" id="ARBA00022679"/>
    </source>
</evidence>
<dbReference type="AlphaFoldDB" id="A0AA88GSB7"/>
<dbReference type="GeneID" id="68096699"/>
<evidence type="ECO:0000259" key="11">
    <source>
        <dbReference type="PROSITE" id="PS50011"/>
    </source>
</evidence>
<keyword evidence="6" id="KW-0418">Kinase</keyword>
<evidence type="ECO:0000256" key="1">
    <source>
        <dbReference type="ARBA" id="ARBA00010886"/>
    </source>
</evidence>
<dbReference type="GO" id="GO:0004674">
    <property type="term" value="F:protein serine/threonine kinase activity"/>
    <property type="evidence" value="ECO:0007669"/>
    <property type="project" value="UniProtKB-KW"/>
</dbReference>
<dbReference type="Gene3D" id="3.30.200.20">
    <property type="entry name" value="Phosphorylase Kinase, domain 1"/>
    <property type="match status" value="2"/>
</dbReference>
<evidence type="ECO:0000256" key="3">
    <source>
        <dbReference type="ARBA" id="ARBA00022527"/>
    </source>
</evidence>
<name>A0AA88GSB7_NAELO</name>
<evidence type="ECO:0000256" key="5">
    <source>
        <dbReference type="ARBA" id="ARBA00022741"/>
    </source>
</evidence>
<proteinExistence type="inferred from homology"/>
<dbReference type="SUPFAM" id="SSF56112">
    <property type="entry name" value="Protein kinase-like (PK-like)"/>
    <property type="match status" value="1"/>
</dbReference>
<dbReference type="Gene3D" id="1.10.510.10">
    <property type="entry name" value="Transferase(Phosphotransferase) domain 1"/>
    <property type="match status" value="1"/>
</dbReference>
<evidence type="ECO:0000256" key="7">
    <source>
        <dbReference type="ARBA" id="ARBA00022840"/>
    </source>
</evidence>
<dbReference type="EMBL" id="PYSW02000020">
    <property type="protein sequence ID" value="KAG2383573.1"/>
    <property type="molecule type" value="Genomic_DNA"/>
</dbReference>
<keyword evidence="13" id="KW-1185">Reference proteome</keyword>
<accession>A0AA88GSB7</accession>
<keyword evidence="4" id="KW-0808">Transferase</keyword>
<dbReference type="FunFam" id="3.30.200.20:FF:000097">
    <property type="entry name" value="Probable serine/threonine-protein kinase nek1"/>
    <property type="match status" value="1"/>
</dbReference>
<comment type="catalytic activity">
    <reaction evidence="9">
        <text>L-seryl-[protein] + ATP = O-phospho-L-seryl-[protein] + ADP + H(+)</text>
        <dbReference type="Rhea" id="RHEA:17989"/>
        <dbReference type="Rhea" id="RHEA-COMP:9863"/>
        <dbReference type="Rhea" id="RHEA-COMP:11604"/>
        <dbReference type="ChEBI" id="CHEBI:15378"/>
        <dbReference type="ChEBI" id="CHEBI:29999"/>
        <dbReference type="ChEBI" id="CHEBI:30616"/>
        <dbReference type="ChEBI" id="CHEBI:83421"/>
        <dbReference type="ChEBI" id="CHEBI:456216"/>
        <dbReference type="EC" id="2.7.11.1"/>
    </reaction>
</comment>
<organism evidence="12 13">
    <name type="scientific">Naegleria lovaniensis</name>
    <name type="common">Amoeba</name>
    <dbReference type="NCBI Taxonomy" id="51637"/>
    <lineage>
        <taxon>Eukaryota</taxon>
        <taxon>Discoba</taxon>
        <taxon>Heterolobosea</taxon>
        <taxon>Tetramitia</taxon>
        <taxon>Eutetramitia</taxon>
        <taxon>Vahlkampfiidae</taxon>
        <taxon>Naegleria</taxon>
    </lineage>
</organism>
<comment type="catalytic activity">
    <reaction evidence="8">
        <text>L-threonyl-[protein] + ATP = O-phospho-L-threonyl-[protein] + ADP + H(+)</text>
        <dbReference type="Rhea" id="RHEA:46608"/>
        <dbReference type="Rhea" id="RHEA-COMP:11060"/>
        <dbReference type="Rhea" id="RHEA-COMP:11605"/>
        <dbReference type="ChEBI" id="CHEBI:15378"/>
        <dbReference type="ChEBI" id="CHEBI:30013"/>
        <dbReference type="ChEBI" id="CHEBI:30616"/>
        <dbReference type="ChEBI" id="CHEBI:61977"/>
        <dbReference type="ChEBI" id="CHEBI:456216"/>
        <dbReference type="EC" id="2.7.11.1"/>
    </reaction>
</comment>
<dbReference type="RefSeq" id="XP_044549252.1">
    <property type="nucleotide sequence ID" value="XM_044693862.1"/>
</dbReference>
<dbReference type="EC" id="2.7.11.1" evidence="2"/>
<dbReference type="InterPro" id="IPR011009">
    <property type="entry name" value="Kinase-like_dom_sf"/>
</dbReference>
<gene>
    <name evidence="12" type="ORF">C9374_004244</name>
</gene>
<dbReference type="InterPro" id="IPR000719">
    <property type="entry name" value="Prot_kinase_dom"/>
</dbReference>
<evidence type="ECO:0000256" key="2">
    <source>
        <dbReference type="ARBA" id="ARBA00012513"/>
    </source>
</evidence>
<dbReference type="InterPro" id="IPR051131">
    <property type="entry name" value="NEK_Ser/Thr_kinase_NIMA"/>
</dbReference>
<feature type="domain" description="Protein kinase" evidence="11">
    <location>
        <begin position="7"/>
        <end position="292"/>
    </location>
</feature>
<evidence type="ECO:0000256" key="9">
    <source>
        <dbReference type="ARBA" id="ARBA00048679"/>
    </source>
</evidence>
<keyword evidence="7" id="KW-0067">ATP-binding</keyword>
<feature type="coiled-coil region" evidence="10">
    <location>
        <begin position="310"/>
        <end position="344"/>
    </location>
</feature>
<evidence type="ECO:0000313" key="12">
    <source>
        <dbReference type="EMBL" id="KAG2383573.1"/>
    </source>
</evidence>
<reference evidence="12 13" key="1">
    <citation type="journal article" date="2018" name="BMC Genomics">
        <title>The genome of Naegleria lovaniensis, the basis for a comparative approach to unravel pathogenicity factors of the human pathogenic amoeba N. fowleri.</title>
        <authorList>
            <person name="Liechti N."/>
            <person name="Schurch N."/>
            <person name="Bruggmann R."/>
            <person name="Wittwer M."/>
        </authorList>
    </citation>
    <scope>NUCLEOTIDE SEQUENCE [LARGE SCALE GENOMIC DNA]</scope>
    <source>
        <strain evidence="12 13">ATCC 30569</strain>
    </source>
</reference>
<dbReference type="PROSITE" id="PS50011">
    <property type="entry name" value="PROTEIN_KINASE_DOM"/>
    <property type="match status" value="1"/>
</dbReference>
<dbReference type="CDD" id="cd08217">
    <property type="entry name" value="STKc_Nek2"/>
    <property type="match status" value="1"/>
</dbReference>
<keyword evidence="3" id="KW-0723">Serine/threonine-protein kinase</keyword>
<evidence type="ECO:0000313" key="13">
    <source>
        <dbReference type="Proteomes" id="UP000816034"/>
    </source>
</evidence>
<keyword evidence="10" id="KW-0175">Coiled coil</keyword>
<comment type="similarity">
    <text evidence="1">Belongs to the protein kinase superfamily. NEK Ser/Thr protein kinase family. NIMA subfamily.</text>
</comment>
<evidence type="ECO:0000256" key="6">
    <source>
        <dbReference type="ARBA" id="ARBA00022777"/>
    </source>
</evidence>
<sequence length="382" mass="44058">MTELTDFEIVEQLGSGSFGKVMKVRSKKDQQLYVWKEIDYSKMSEKEKQLIVSEVNILRGLDHPHIVKYHNRVLDRARKKLYIVMECCEGGDLSQFIASLKKRKEYIDEATVLKIFSEICSALKECHLRKGGKIIHRDLLGDFGLARMLSDNTKLAHTKLGTPYYMSPELLSEHVSDQGYNESCDIWSLGCMLYELCALEPPFKAPNGVLLEKKILAGKYDPIPSQYSRELSELIASMLRINVSCLVFMISKFNPKQIDLLNNQPLHRIPKPEKRISIAEICDSTIMKYPLMEAHLQQMYKILKDKEKALEKRELFVRKKEEKLEEMEKQLEKEKRELEKLKKGNIVITNSKAPISPVEGALVVSPLSMEVNKENIFQTFKV</sequence>
<keyword evidence="5" id="KW-0547">Nucleotide-binding</keyword>